<protein>
    <submittedName>
        <fullName evidence="2">F-box protein</fullName>
    </submittedName>
</protein>
<dbReference type="Proteomes" id="UP001558713">
    <property type="component" value="Unassembled WGS sequence"/>
</dbReference>
<gene>
    <name evidence="2" type="ORF">V5N11_027014</name>
</gene>
<feature type="domain" description="F-box protein At3g26010-like beta-propeller" evidence="1">
    <location>
        <begin position="5"/>
        <end position="149"/>
    </location>
</feature>
<organism evidence="2 3">
    <name type="scientific">Cardamine amara subsp. amara</name>
    <dbReference type="NCBI Taxonomy" id="228776"/>
    <lineage>
        <taxon>Eukaryota</taxon>
        <taxon>Viridiplantae</taxon>
        <taxon>Streptophyta</taxon>
        <taxon>Embryophyta</taxon>
        <taxon>Tracheophyta</taxon>
        <taxon>Spermatophyta</taxon>
        <taxon>Magnoliopsida</taxon>
        <taxon>eudicotyledons</taxon>
        <taxon>Gunneridae</taxon>
        <taxon>Pentapetalae</taxon>
        <taxon>rosids</taxon>
        <taxon>malvids</taxon>
        <taxon>Brassicales</taxon>
        <taxon>Brassicaceae</taxon>
        <taxon>Cardamineae</taxon>
        <taxon>Cardamine</taxon>
    </lineage>
</organism>
<sequence length="170" mass="19254">MVLKCPISLEGNIHWLAYDIHRGDVVVSTNVYYSIGTGSIQCCVTPFPDSGKPKRFKRTCTTSQGFLMYMNIISVLKVDGSLEDKLCVWRLKSGEWQLVSEVTPSFIDMGFDYFPLGINPFDAKTVYFWSTKHQSLMSINLCNGKYEATHIISSVECGRVMEYHKGSHFS</sequence>
<evidence type="ECO:0000313" key="3">
    <source>
        <dbReference type="Proteomes" id="UP001558713"/>
    </source>
</evidence>
<dbReference type="AlphaFoldDB" id="A0ABD1A2A1"/>
<evidence type="ECO:0000313" key="2">
    <source>
        <dbReference type="EMBL" id="KAL1200987.1"/>
    </source>
</evidence>
<keyword evidence="3" id="KW-1185">Reference proteome</keyword>
<proteinExistence type="predicted"/>
<accession>A0ABD1A2A1</accession>
<comment type="caution">
    <text evidence="2">The sequence shown here is derived from an EMBL/GenBank/DDBJ whole genome shotgun (WGS) entry which is preliminary data.</text>
</comment>
<dbReference type="EMBL" id="JBANAX010000601">
    <property type="protein sequence ID" value="KAL1200987.1"/>
    <property type="molecule type" value="Genomic_DNA"/>
</dbReference>
<name>A0ABD1A2A1_CARAN</name>
<evidence type="ECO:0000259" key="1">
    <source>
        <dbReference type="Pfam" id="PF24750"/>
    </source>
</evidence>
<dbReference type="InterPro" id="IPR056592">
    <property type="entry name" value="Beta-prop_At3g26010-like"/>
</dbReference>
<reference evidence="2 3" key="1">
    <citation type="submission" date="2024-04" db="EMBL/GenBank/DDBJ databases">
        <title>Genome assembly C_amara_ONT_v2.</title>
        <authorList>
            <person name="Yant L."/>
            <person name="Moore C."/>
            <person name="Slenker M."/>
        </authorList>
    </citation>
    <scope>NUCLEOTIDE SEQUENCE [LARGE SCALE GENOMIC DNA]</scope>
    <source>
        <tissue evidence="2">Leaf</tissue>
    </source>
</reference>
<dbReference type="Pfam" id="PF24750">
    <property type="entry name" value="b-prop_At3g26010-like"/>
    <property type="match status" value="1"/>
</dbReference>